<accession>A0A5J4WVE4</accession>
<evidence type="ECO:0000313" key="1">
    <source>
        <dbReference type="EMBL" id="KAA6398870.1"/>
    </source>
</evidence>
<organism evidence="1 2">
    <name type="scientific">Streblomastix strix</name>
    <dbReference type="NCBI Taxonomy" id="222440"/>
    <lineage>
        <taxon>Eukaryota</taxon>
        <taxon>Metamonada</taxon>
        <taxon>Preaxostyla</taxon>
        <taxon>Oxymonadida</taxon>
        <taxon>Streblomastigidae</taxon>
        <taxon>Streblomastix</taxon>
    </lineage>
</organism>
<comment type="caution">
    <text evidence="1">The sequence shown here is derived from an EMBL/GenBank/DDBJ whole genome shotgun (WGS) entry which is preliminary data.</text>
</comment>
<evidence type="ECO:0000313" key="2">
    <source>
        <dbReference type="Proteomes" id="UP000324800"/>
    </source>
</evidence>
<sequence>MGAVHRNPCLDDSLFSTPQQFSRQFRKKTSMPFKDPPKICKLKFCSQEVKDPSFDGYCSKRHFDIARQQQTEPFIERPTPLTSVPIQSEGHAWRRNDRMGERRGFNYREQYEKPSDDAHRKEIFRVTSSGLYLRDNPEDHGVEQIYCFNVDKPLNDSHKFGSKAYGDSERLNKTCTRAKF</sequence>
<dbReference type="Proteomes" id="UP000324800">
    <property type="component" value="Unassembled WGS sequence"/>
</dbReference>
<dbReference type="OrthoDB" id="10376429at2759"/>
<dbReference type="EMBL" id="SNRW01000863">
    <property type="protein sequence ID" value="KAA6398870.1"/>
    <property type="molecule type" value="Genomic_DNA"/>
</dbReference>
<dbReference type="AlphaFoldDB" id="A0A5J4WVE4"/>
<reference evidence="1 2" key="1">
    <citation type="submission" date="2019-03" db="EMBL/GenBank/DDBJ databases">
        <title>Single cell metagenomics reveals metabolic interactions within the superorganism composed of flagellate Streblomastix strix and complex community of Bacteroidetes bacteria on its surface.</title>
        <authorList>
            <person name="Treitli S.C."/>
            <person name="Kolisko M."/>
            <person name="Husnik F."/>
            <person name="Keeling P."/>
            <person name="Hampl V."/>
        </authorList>
    </citation>
    <scope>NUCLEOTIDE SEQUENCE [LARGE SCALE GENOMIC DNA]</scope>
    <source>
        <strain evidence="1">ST1C</strain>
    </source>
</reference>
<gene>
    <name evidence="1" type="ORF">EZS28_005600</name>
</gene>
<protein>
    <submittedName>
        <fullName evidence="1">Uncharacterized protein</fullName>
    </submittedName>
</protein>
<proteinExistence type="predicted"/>
<name>A0A5J4WVE4_9EUKA</name>